<dbReference type="GO" id="GO:0005737">
    <property type="term" value="C:cytoplasm"/>
    <property type="evidence" value="ECO:0007669"/>
    <property type="project" value="TreeGrafter"/>
</dbReference>
<dbReference type="EMBL" id="UINC01000707">
    <property type="protein sequence ID" value="SUZ59903.1"/>
    <property type="molecule type" value="Genomic_DNA"/>
</dbReference>
<evidence type="ECO:0000256" key="7">
    <source>
        <dbReference type="ARBA" id="ARBA00024852"/>
    </source>
</evidence>
<dbReference type="PANTHER" id="PTHR43381:SF4">
    <property type="entry name" value="EUKARYOTIC TRANSLATION INITIATION FACTOR 5B"/>
    <property type="match status" value="1"/>
</dbReference>
<dbReference type="InterPro" id="IPR000795">
    <property type="entry name" value="T_Tr_GTP-bd_dom"/>
</dbReference>
<dbReference type="SUPFAM" id="SSF52540">
    <property type="entry name" value="P-loop containing nucleoside triphosphate hydrolases"/>
    <property type="match status" value="1"/>
</dbReference>
<evidence type="ECO:0000259" key="9">
    <source>
        <dbReference type="PROSITE" id="PS51722"/>
    </source>
</evidence>
<dbReference type="NCBIfam" id="TIGR00491">
    <property type="entry name" value="aIF-2"/>
    <property type="match status" value="1"/>
</dbReference>
<dbReference type="InterPro" id="IPR015760">
    <property type="entry name" value="TIF_IF2"/>
</dbReference>
<feature type="region of interest" description="Disordered" evidence="8">
    <location>
        <begin position="1"/>
        <end position="27"/>
    </location>
</feature>
<dbReference type="NCBIfam" id="NF003078">
    <property type="entry name" value="PRK04004.1"/>
    <property type="match status" value="1"/>
</dbReference>
<dbReference type="CDD" id="cd01887">
    <property type="entry name" value="IF2_eIF5B"/>
    <property type="match status" value="1"/>
</dbReference>
<dbReference type="Gene3D" id="2.40.30.10">
    <property type="entry name" value="Translation factors"/>
    <property type="match status" value="2"/>
</dbReference>
<dbReference type="InterPro" id="IPR036925">
    <property type="entry name" value="TIF_IF2_dom3_sf"/>
</dbReference>
<dbReference type="CDD" id="cd16266">
    <property type="entry name" value="IF2_aeIF5B_IV"/>
    <property type="match status" value="1"/>
</dbReference>
<dbReference type="NCBIfam" id="TIGR00231">
    <property type="entry name" value="small_GTP"/>
    <property type="match status" value="1"/>
</dbReference>
<dbReference type="GO" id="GO:0003924">
    <property type="term" value="F:GTPase activity"/>
    <property type="evidence" value="ECO:0007669"/>
    <property type="project" value="InterPro"/>
</dbReference>
<evidence type="ECO:0000256" key="5">
    <source>
        <dbReference type="ARBA" id="ARBA00022917"/>
    </source>
</evidence>
<evidence type="ECO:0000256" key="4">
    <source>
        <dbReference type="ARBA" id="ARBA00022741"/>
    </source>
</evidence>
<sequence>MRPVPMAGEEEADIAVSPDEEQQPETGPLRQPIVAVLGHVDHGKTSLLDWVRGTTVVSREAGAITQHIGATEVPFETITNICGALLPEENIRLPGLLFIDTPGHHSFSTLRARGGQLADMAVLVVDVREGFKPQTVESLQILRRAKTPFIVALNKLDRLPGWRTRKGPFLASHARQSTTAQTTFQERIWEVVGTLGEHGFDSALFTEVQDFQKTIALVPTSVKQSGEGVPELFMLLLGLAQRYLEGRLTLHPGPAEGTVLEVKEERGLGKTLGVIIYNGILRDSDTLVVGATPEPVVTHVRSLLQPRPLDEIRDPRQQFDTVSEVRAAAGLKVVAPDLEGVIAGAPFYGVPQGDDVAPVLEQLAEEMESNVTLADRGLTVRADAIGSLEALAFELQAVSAPIMRAMVGDVSRRDVRIAETAPVEQRAILAFGVNVLPDAREALVESEVKLFEANVVYQLVDEYNEWLEELKREQARTLREEFPHPGKFEFLEGHTFRTRDPAVFGVRVLAGRIMVGQKVLRSDNSVIGRIRSMRSGEQGLKEATQGDEVAIAVTEITVGRQVDEGDILYIEMDERDVLRLREENVKLTPDEEDVIGELQRLKKGESPFWGR</sequence>
<keyword evidence="3" id="KW-0396">Initiation factor</keyword>
<dbReference type="AlphaFoldDB" id="A0A381P2L2"/>
<evidence type="ECO:0000256" key="1">
    <source>
        <dbReference type="ARBA" id="ARBA00007733"/>
    </source>
</evidence>
<dbReference type="SUPFAM" id="SSF52156">
    <property type="entry name" value="Initiation factor IF2/eIF5b, domain 3"/>
    <property type="match status" value="1"/>
</dbReference>
<dbReference type="InterPro" id="IPR004544">
    <property type="entry name" value="TF_aIF-2_arc"/>
</dbReference>
<comment type="function">
    <text evidence="7">Function in general translation initiation by promoting the binding of the formylmethionine-tRNA to ribosomes. Seems to function along with eIF-2.</text>
</comment>
<proteinExistence type="inferred from homology"/>
<name>A0A381P2L2_9ZZZZ</name>
<accession>A0A381P2L2</accession>
<keyword evidence="4" id="KW-0547">Nucleotide-binding</keyword>
<dbReference type="InterPro" id="IPR029459">
    <property type="entry name" value="EFTU-type"/>
</dbReference>
<keyword evidence="5" id="KW-0648">Protein biosynthesis</keyword>
<dbReference type="InterPro" id="IPR009000">
    <property type="entry name" value="Transl_B-barrel_sf"/>
</dbReference>
<organism evidence="10">
    <name type="scientific">marine metagenome</name>
    <dbReference type="NCBI Taxonomy" id="408172"/>
    <lineage>
        <taxon>unclassified sequences</taxon>
        <taxon>metagenomes</taxon>
        <taxon>ecological metagenomes</taxon>
    </lineage>
</organism>
<reference evidence="10" key="1">
    <citation type="submission" date="2018-05" db="EMBL/GenBank/DDBJ databases">
        <authorList>
            <person name="Lanie J.A."/>
            <person name="Ng W.-L."/>
            <person name="Kazmierczak K.M."/>
            <person name="Andrzejewski T.M."/>
            <person name="Davidsen T.M."/>
            <person name="Wayne K.J."/>
            <person name="Tettelin H."/>
            <person name="Glass J.I."/>
            <person name="Rusch D."/>
            <person name="Podicherti R."/>
            <person name="Tsui H.-C.T."/>
            <person name="Winkler M.E."/>
        </authorList>
    </citation>
    <scope>NUCLEOTIDE SEQUENCE</scope>
</reference>
<dbReference type="SUPFAM" id="SSF50447">
    <property type="entry name" value="Translation proteins"/>
    <property type="match status" value="1"/>
</dbReference>
<evidence type="ECO:0000256" key="3">
    <source>
        <dbReference type="ARBA" id="ARBA00022540"/>
    </source>
</evidence>
<dbReference type="GO" id="GO:0003743">
    <property type="term" value="F:translation initiation factor activity"/>
    <property type="evidence" value="ECO:0007669"/>
    <property type="project" value="UniProtKB-KW"/>
</dbReference>
<dbReference type="PRINTS" id="PR00315">
    <property type="entry name" value="ELONGATNFCT"/>
</dbReference>
<dbReference type="FunFam" id="3.40.50.300:FF:000112">
    <property type="entry name" value="Eukaryotic translation initiation factor 5B"/>
    <property type="match status" value="1"/>
</dbReference>
<dbReference type="InterPro" id="IPR027417">
    <property type="entry name" value="P-loop_NTPase"/>
</dbReference>
<dbReference type="Pfam" id="PF00009">
    <property type="entry name" value="GTP_EFTU"/>
    <property type="match status" value="1"/>
</dbReference>
<evidence type="ECO:0000313" key="10">
    <source>
        <dbReference type="EMBL" id="SUZ59903.1"/>
    </source>
</evidence>
<dbReference type="PANTHER" id="PTHR43381">
    <property type="entry name" value="TRANSLATION INITIATION FACTOR IF-2-RELATED"/>
    <property type="match status" value="1"/>
</dbReference>
<dbReference type="InterPro" id="IPR023115">
    <property type="entry name" value="TIF_IF2_dom3"/>
</dbReference>
<gene>
    <name evidence="10" type="ORF">METZ01_LOCUS12757</name>
</gene>
<evidence type="ECO:0000256" key="2">
    <source>
        <dbReference type="ARBA" id="ARBA00020166"/>
    </source>
</evidence>
<keyword evidence="6" id="KW-0342">GTP-binding</keyword>
<dbReference type="HAMAP" id="MF_00100_A">
    <property type="entry name" value="IF_2_A"/>
    <property type="match status" value="1"/>
</dbReference>
<feature type="compositionally biased region" description="Acidic residues" evidence="8">
    <location>
        <begin position="8"/>
        <end position="23"/>
    </location>
</feature>
<dbReference type="Gene3D" id="3.40.50.300">
    <property type="entry name" value="P-loop containing nucleotide triphosphate hydrolases"/>
    <property type="match status" value="1"/>
</dbReference>
<evidence type="ECO:0000256" key="8">
    <source>
        <dbReference type="SAM" id="MobiDB-lite"/>
    </source>
</evidence>
<dbReference type="CDD" id="cd03703">
    <property type="entry name" value="aeIF5B_II"/>
    <property type="match status" value="1"/>
</dbReference>
<protein>
    <recommendedName>
        <fullName evidence="2">Probable translation initiation factor IF-2</fullName>
    </recommendedName>
</protein>
<dbReference type="InterPro" id="IPR005225">
    <property type="entry name" value="Small_GTP-bd"/>
</dbReference>
<dbReference type="Pfam" id="PF14578">
    <property type="entry name" value="GTP_EFTU_D4"/>
    <property type="match status" value="1"/>
</dbReference>
<comment type="similarity">
    <text evidence="1">Belongs to the TRAFAC class translation factor GTPase superfamily. Classic translation factor GTPase family. IF-2 subfamily.</text>
</comment>
<evidence type="ECO:0000256" key="6">
    <source>
        <dbReference type="ARBA" id="ARBA00023134"/>
    </source>
</evidence>
<dbReference type="GO" id="GO:0005525">
    <property type="term" value="F:GTP binding"/>
    <property type="evidence" value="ECO:0007669"/>
    <property type="project" value="UniProtKB-KW"/>
</dbReference>
<dbReference type="Gene3D" id="3.40.50.10050">
    <property type="entry name" value="Translation initiation factor IF- 2, domain 3"/>
    <property type="match status" value="1"/>
</dbReference>
<dbReference type="PROSITE" id="PS51722">
    <property type="entry name" value="G_TR_2"/>
    <property type="match status" value="1"/>
</dbReference>
<dbReference type="Pfam" id="PF11987">
    <property type="entry name" value="IF-2"/>
    <property type="match status" value="1"/>
</dbReference>
<feature type="domain" description="Tr-type G" evidence="9">
    <location>
        <begin position="29"/>
        <end position="244"/>
    </location>
</feature>